<dbReference type="InterPro" id="IPR023851">
    <property type="entry name" value="Tscrpt_reg_TetR-type"/>
</dbReference>
<keyword evidence="2 4" id="KW-0238">DNA-binding</keyword>
<organism evidence="7 8">
    <name type="scientific">Prauserella salsuginis</name>
    <dbReference type="NCBI Taxonomy" id="387889"/>
    <lineage>
        <taxon>Bacteria</taxon>
        <taxon>Bacillati</taxon>
        <taxon>Actinomycetota</taxon>
        <taxon>Actinomycetes</taxon>
        <taxon>Pseudonocardiales</taxon>
        <taxon>Pseudonocardiaceae</taxon>
        <taxon>Prauserella</taxon>
        <taxon>Prauserella salsuginis group</taxon>
    </lineage>
</organism>
<dbReference type="InterPro" id="IPR009057">
    <property type="entry name" value="Homeodomain-like_sf"/>
</dbReference>
<sequence>MEGGQVSTAANSPGRPGRRPSTSQVELEKVAFRLFDRNGFDATTVDDIAKAAGIGRRTFFRYFDSKNDVVWGAFTDQLEYMRERFAARPPAEPVMESLRAVVVDFNRVEAGETDRHRRRLQLILRVPALQAHSTLRYADWRAVVAEFAAHRTGVHPGDLRPQAIAHAALGTALAAYEHWLGDPGSDLATVLDTAFAELARGFGEESRCS</sequence>
<dbReference type="EMBL" id="JBHXCV010000014">
    <property type="protein sequence ID" value="MFD6795757.1"/>
    <property type="molecule type" value="Genomic_DNA"/>
</dbReference>
<comment type="caution">
    <text evidence="7">The sequence shown here is derived from an EMBL/GenBank/DDBJ whole genome shotgun (WGS) entry which is preliminary data.</text>
</comment>
<reference evidence="7 8" key="1">
    <citation type="submission" date="2024-09" db="EMBL/GenBank/DDBJ databases">
        <title>The Natural Products Discovery Center: Release of the First 8490 Sequenced Strains for Exploring Actinobacteria Biosynthetic Diversity.</title>
        <authorList>
            <person name="Kalkreuter E."/>
            <person name="Kautsar S.A."/>
            <person name="Yang D."/>
            <person name="Bader C.D."/>
            <person name="Teijaro C.N."/>
            <person name="Fluegel L."/>
            <person name="Davis C.M."/>
            <person name="Simpson J.R."/>
            <person name="Lauterbach L."/>
            <person name="Steele A.D."/>
            <person name="Gui C."/>
            <person name="Meng S."/>
            <person name="Li G."/>
            <person name="Viehrig K."/>
            <person name="Ye F."/>
            <person name="Su P."/>
            <person name="Kiefer A.F."/>
            <person name="Nichols A."/>
            <person name="Cepeda A.J."/>
            <person name="Yan W."/>
            <person name="Fan B."/>
            <person name="Jiang Y."/>
            <person name="Adhikari A."/>
            <person name="Zheng C.-J."/>
            <person name="Schuster L."/>
            <person name="Cowan T.M."/>
            <person name="Smanski M.J."/>
            <person name="Chevrette M.G."/>
            <person name="De Carvalho L.P.S."/>
            <person name="Shen B."/>
        </authorList>
    </citation>
    <scope>NUCLEOTIDE SEQUENCE [LARGE SCALE GENOMIC DNA]</scope>
    <source>
        <strain evidence="7 8">NPDC060353</strain>
    </source>
</reference>
<dbReference type="NCBIfam" id="TIGR03968">
    <property type="entry name" value="mycofact_TetR"/>
    <property type="match status" value="1"/>
</dbReference>
<protein>
    <submittedName>
        <fullName evidence="7">Mycofactocin system transcriptional regulator</fullName>
    </submittedName>
</protein>
<evidence type="ECO:0000256" key="4">
    <source>
        <dbReference type="PROSITE-ProRule" id="PRU00335"/>
    </source>
</evidence>
<dbReference type="InterPro" id="IPR041347">
    <property type="entry name" value="MftR_C"/>
</dbReference>
<feature type="compositionally biased region" description="Polar residues" evidence="5">
    <location>
        <begin position="1"/>
        <end position="11"/>
    </location>
</feature>
<dbReference type="PRINTS" id="PR00455">
    <property type="entry name" value="HTHTETR"/>
</dbReference>
<evidence type="ECO:0000313" key="8">
    <source>
        <dbReference type="Proteomes" id="UP001598673"/>
    </source>
</evidence>
<feature type="region of interest" description="Disordered" evidence="5">
    <location>
        <begin position="1"/>
        <end position="24"/>
    </location>
</feature>
<dbReference type="InterPro" id="IPR050109">
    <property type="entry name" value="HTH-type_TetR-like_transc_reg"/>
</dbReference>
<evidence type="ECO:0000256" key="2">
    <source>
        <dbReference type="ARBA" id="ARBA00023125"/>
    </source>
</evidence>
<accession>A0ABW6G964</accession>
<dbReference type="PROSITE" id="PS50977">
    <property type="entry name" value="HTH_TETR_2"/>
    <property type="match status" value="1"/>
</dbReference>
<feature type="domain" description="HTH tetR-type" evidence="6">
    <location>
        <begin position="21"/>
        <end position="81"/>
    </location>
</feature>
<evidence type="ECO:0000256" key="5">
    <source>
        <dbReference type="SAM" id="MobiDB-lite"/>
    </source>
</evidence>
<dbReference type="Pfam" id="PF17754">
    <property type="entry name" value="TetR_C_14"/>
    <property type="match status" value="1"/>
</dbReference>
<evidence type="ECO:0000256" key="1">
    <source>
        <dbReference type="ARBA" id="ARBA00023015"/>
    </source>
</evidence>
<proteinExistence type="predicted"/>
<keyword evidence="8" id="KW-1185">Reference proteome</keyword>
<dbReference type="Proteomes" id="UP001598673">
    <property type="component" value="Unassembled WGS sequence"/>
</dbReference>
<gene>
    <name evidence="7" type="primary">mftR</name>
    <name evidence="7" type="ORF">ACFWGY_20725</name>
</gene>
<dbReference type="Gene3D" id="1.10.10.60">
    <property type="entry name" value="Homeodomain-like"/>
    <property type="match status" value="1"/>
</dbReference>
<dbReference type="SUPFAM" id="SSF46689">
    <property type="entry name" value="Homeodomain-like"/>
    <property type="match status" value="1"/>
</dbReference>
<evidence type="ECO:0000259" key="6">
    <source>
        <dbReference type="PROSITE" id="PS50977"/>
    </source>
</evidence>
<dbReference type="RefSeq" id="WP_183778722.1">
    <property type="nucleotide sequence ID" value="NZ_JBHXCV010000014.1"/>
</dbReference>
<dbReference type="PANTHER" id="PTHR30055:SF238">
    <property type="entry name" value="MYCOFACTOCIN BIOSYNTHESIS TRANSCRIPTIONAL REGULATOR MFTR-RELATED"/>
    <property type="match status" value="1"/>
</dbReference>
<dbReference type="InterPro" id="IPR023772">
    <property type="entry name" value="DNA-bd_HTH_TetR-type_CS"/>
</dbReference>
<feature type="DNA-binding region" description="H-T-H motif" evidence="4">
    <location>
        <begin position="44"/>
        <end position="63"/>
    </location>
</feature>
<keyword evidence="1" id="KW-0805">Transcription regulation</keyword>
<name>A0ABW6G964_9PSEU</name>
<dbReference type="PROSITE" id="PS01081">
    <property type="entry name" value="HTH_TETR_1"/>
    <property type="match status" value="1"/>
</dbReference>
<dbReference type="InterPro" id="IPR001647">
    <property type="entry name" value="HTH_TetR"/>
</dbReference>
<keyword evidence="3" id="KW-0804">Transcription</keyword>
<dbReference type="PANTHER" id="PTHR30055">
    <property type="entry name" value="HTH-TYPE TRANSCRIPTIONAL REGULATOR RUTR"/>
    <property type="match status" value="1"/>
</dbReference>
<evidence type="ECO:0000313" key="7">
    <source>
        <dbReference type="EMBL" id="MFD6795757.1"/>
    </source>
</evidence>
<dbReference type="Pfam" id="PF00440">
    <property type="entry name" value="TetR_N"/>
    <property type="match status" value="1"/>
</dbReference>
<dbReference type="Gene3D" id="1.10.357.10">
    <property type="entry name" value="Tetracycline Repressor, domain 2"/>
    <property type="match status" value="1"/>
</dbReference>
<evidence type="ECO:0000256" key="3">
    <source>
        <dbReference type="ARBA" id="ARBA00023163"/>
    </source>
</evidence>